<evidence type="ECO:0000313" key="19">
    <source>
        <dbReference type="Proteomes" id="UP000268870"/>
    </source>
</evidence>
<evidence type="ECO:0000256" key="4">
    <source>
        <dbReference type="ARBA" id="ARBA00022723"/>
    </source>
</evidence>
<dbReference type="Proteomes" id="UP000268870">
    <property type="component" value="Chromosome"/>
</dbReference>
<evidence type="ECO:0000313" key="10">
    <source>
        <dbReference type="EMBL" id="KLJ28390.1"/>
    </source>
</evidence>
<evidence type="ECO:0000313" key="16">
    <source>
        <dbReference type="Proteomes" id="UP000093122"/>
    </source>
</evidence>
<dbReference type="GO" id="GO:0005886">
    <property type="term" value="C:plasma membrane"/>
    <property type="evidence" value="ECO:0007669"/>
    <property type="project" value="TreeGrafter"/>
</dbReference>
<dbReference type="PROSITE" id="PS51885">
    <property type="entry name" value="NEPRILYSIN"/>
    <property type="match status" value="1"/>
</dbReference>
<keyword evidence="7" id="KW-0482">Metalloprotease</keyword>
<dbReference type="Gene3D" id="3.40.390.10">
    <property type="entry name" value="Collagenase (Catalytic Domain)"/>
    <property type="match status" value="1"/>
</dbReference>
<reference evidence="11 16" key="2">
    <citation type="journal article" date="2016" name="Sci. Rep.">
        <title>Serotype IV Streptococcus agalactiae ST-452 has arisen from large genomic recombination events between CC23 and the hypervirulent CC17 lineages.</title>
        <authorList>
            <person name="Campisi E."/>
            <person name="Rinaudo C.D."/>
            <person name="Donati C."/>
            <person name="Barucco M."/>
            <person name="Torricelli G."/>
            <person name="Edwards M.S."/>
            <person name="Baker C.J."/>
            <person name="Margarit I."/>
            <person name="Rosini R."/>
        </authorList>
    </citation>
    <scope>NUCLEOTIDE SEQUENCE [LARGE SCALE GENOMIC DNA]</scope>
    <source>
        <strain evidence="11 16">CZ-PW-140</strain>
    </source>
</reference>
<dbReference type="InterPro" id="IPR018497">
    <property type="entry name" value="Peptidase_M13_C"/>
</dbReference>
<organism evidence="14 19">
    <name type="scientific">Streptococcus agalactiae</name>
    <dbReference type="NCBI Taxonomy" id="1311"/>
    <lineage>
        <taxon>Bacteria</taxon>
        <taxon>Bacillati</taxon>
        <taxon>Bacillota</taxon>
        <taxon>Bacilli</taxon>
        <taxon>Lactobacillales</taxon>
        <taxon>Streptococcaceae</taxon>
        <taxon>Streptococcus</taxon>
    </lineage>
</organism>
<evidence type="ECO:0000313" key="12">
    <source>
        <dbReference type="EMBL" id="RDY80472.1"/>
    </source>
</evidence>
<feature type="domain" description="Peptidase M13 C-terminal" evidence="8">
    <location>
        <begin position="115"/>
        <end position="235"/>
    </location>
</feature>
<dbReference type="EMBL" id="MAWT01000033">
    <property type="protein sequence ID" value="OCM71292.1"/>
    <property type="molecule type" value="Genomic_DNA"/>
</dbReference>
<dbReference type="KEGG" id="sage:EN72_04130"/>
<accession>A0A0E1EGA9</accession>
<evidence type="ECO:0000259" key="9">
    <source>
        <dbReference type="Pfam" id="PF05649"/>
    </source>
</evidence>
<reference evidence="10 15" key="1">
    <citation type="journal article" date="2015" name="PLoS ONE">
        <title>Genomic analysis reveals the molecular basis for capsule loss in the group B streptococcus population.</title>
        <authorList>
            <consortium name="DEVANI Consortium"/>
            <person name="Rosini R."/>
            <person name="Campisi E."/>
            <person name="De Chiara M."/>
            <person name="Tettelin H."/>
            <person name="Rinaudo D."/>
            <person name="Toniolo C."/>
            <person name="Metruccio M."/>
            <person name="Guidotti S."/>
            <person name="Sorensen U.B."/>
            <person name="Kilian M."/>
            <person name="Ramirez M."/>
            <person name="Janulczyk R."/>
            <person name="Donati C."/>
            <person name="Grandi G."/>
            <person name="Margarit I."/>
        </authorList>
    </citation>
    <scope>NUCLEOTIDE SEQUENCE [LARGE SCALE GENOMIC DNA]</scope>
    <source>
        <strain evidence="10 15">ES-PW-063</strain>
    </source>
</reference>
<evidence type="ECO:0000256" key="3">
    <source>
        <dbReference type="ARBA" id="ARBA00022670"/>
    </source>
</evidence>
<evidence type="ECO:0000256" key="5">
    <source>
        <dbReference type="ARBA" id="ARBA00022801"/>
    </source>
</evidence>
<reference evidence="13 17" key="4">
    <citation type="submission" date="2018-06" db="EMBL/GenBank/DDBJ databases">
        <authorList>
            <consortium name="Pathogen Informatics"/>
            <person name="Doyle S."/>
        </authorList>
    </citation>
    <scope>NUCLEOTIDE SEQUENCE [LARGE SCALE GENOMIC DNA]</scope>
    <source>
        <strain evidence="13 17">NCTC9828</strain>
    </source>
</reference>
<dbReference type="Proteomes" id="UP000256718">
    <property type="component" value="Unassembled WGS sequence"/>
</dbReference>
<dbReference type="GO" id="GO:0016485">
    <property type="term" value="P:protein processing"/>
    <property type="evidence" value="ECO:0007669"/>
    <property type="project" value="TreeGrafter"/>
</dbReference>
<dbReference type="EMBL" id="QHGZ01000169">
    <property type="protein sequence ID" value="RDY80472.1"/>
    <property type="molecule type" value="Genomic_DNA"/>
</dbReference>
<protein>
    <submittedName>
        <fullName evidence="12">M13 family peptidase</fullName>
    </submittedName>
    <submittedName>
        <fullName evidence="14">Neutral endopeptidase</fullName>
        <ecNumber evidence="14">3.4.24.-</ecNumber>
    </submittedName>
    <submittedName>
        <fullName evidence="10">Peptidase M13</fullName>
    </submittedName>
</protein>
<dbReference type="RefSeq" id="WP_001865683.1">
    <property type="nucleotide sequence ID" value="NZ_AP018935.1"/>
</dbReference>
<evidence type="ECO:0000313" key="17">
    <source>
        <dbReference type="Proteomes" id="UP000255140"/>
    </source>
</evidence>
<reference evidence="12 18" key="3">
    <citation type="journal article" date="2018" name="Emerg. Microbes Infect.">
        <title>Phenotypic and molecular analysis of nontypeable Group B streptococci: identification of cps2a and hybrid cps2a/cps5 Group B streptococcal capsule gene clusters.</title>
        <authorList>
            <person name="Alhhazmi A."/>
            <person name="Tyrrell G.J."/>
        </authorList>
    </citation>
    <scope>NUCLEOTIDE SEQUENCE [LARGE SCALE GENOMIC DNA]</scope>
    <source>
        <strain evidence="12 18">PLGBS17</strain>
    </source>
</reference>
<dbReference type="CDD" id="cd08662">
    <property type="entry name" value="M13"/>
    <property type="match status" value="1"/>
</dbReference>
<dbReference type="GO" id="GO:0046872">
    <property type="term" value="F:metal ion binding"/>
    <property type="evidence" value="ECO:0007669"/>
    <property type="project" value="UniProtKB-KW"/>
</dbReference>
<evidence type="ECO:0000313" key="14">
    <source>
        <dbReference type="EMBL" id="VED65745.1"/>
    </source>
</evidence>
<comment type="cofactor">
    <cofactor evidence="1">
        <name>Zn(2+)</name>
        <dbReference type="ChEBI" id="CHEBI:29105"/>
    </cofactor>
</comment>
<dbReference type="AlphaFoldDB" id="A0A0E1EGA9"/>
<dbReference type="InterPro" id="IPR000718">
    <property type="entry name" value="Peptidase_M13"/>
</dbReference>
<dbReference type="GeneID" id="72656339"/>
<dbReference type="PANTHER" id="PTHR11733:SF167">
    <property type="entry name" value="FI17812P1-RELATED"/>
    <property type="match status" value="1"/>
</dbReference>
<proteinExistence type="inferred from homology"/>
<keyword evidence="4" id="KW-0479">Metal-binding</keyword>
<dbReference type="EMBL" id="UHEW01000005">
    <property type="protein sequence ID" value="SUN29630.1"/>
    <property type="molecule type" value="Genomic_DNA"/>
</dbReference>
<dbReference type="InterPro" id="IPR008753">
    <property type="entry name" value="Peptidase_M13_N"/>
</dbReference>
<evidence type="ECO:0000313" key="13">
    <source>
        <dbReference type="EMBL" id="SUN29630.1"/>
    </source>
</evidence>
<dbReference type="PANTHER" id="PTHR11733">
    <property type="entry name" value="ZINC METALLOPROTEASE FAMILY M13 NEPRILYSIN-RELATED"/>
    <property type="match status" value="1"/>
</dbReference>
<dbReference type="GO" id="GO:0004222">
    <property type="term" value="F:metalloendopeptidase activity"/>
    <property type="evidence" value="ECO:0007669"/>
    <property type="project" value="InterPro"/>
</dbReference>
<dbReference type="Proteomes" id="UP000035174">
    <property type="component" value="Unassembled WGS sequence"/>
</dbReference>
<evidence type="ECO:0000313" key="15">
    <source>
        <dbReference type="Proteomes" id="UP000035174"/>
    </source>
</evidence>
<sequence length="272" mass="31439">MGDYYGKKYFGEAAKKDVEHMAKKIINVYKTRLKNNTWLSENTKAMAIKKLDNMRLMIGYPEDYPDLYRQYQFDSKASFFENNDNYRKLSNKKTFEEFNQSNQREHWQMSANAVNAYNDPNTNSIVFPAAIFQSPLYDKTKTVSQNYGAIGAIIGHEISHSFDINGMKYDEKGNLHDWWTKEDLKHYKKKTQAMIDQWDGLKADGGKVDGKLTLAENIADNGGVMASLEALKTEKIQTIKNFLNHGQVFGVKKQPKNKVSPQFSQMFMHHMN</sequence>
<gene>
    <name evidence="14" type="primary">pepO_2</name>
    <name evidence="11" type="ORF">AX245_05585</name>
    <name evidence="12" type="ORF">C4618_07860</name>
    <name evidence="14" type="ORF">NCTC8184_01805</name>
    <name evidence="13" type="ORF">NCTC9828_01902</name>
    <name evidence="10" type="ORF">WA45_08930</name>
</gene>
<evidence type="ECO:0000256" key="6">
    <source>
        <dbReference type="ARBA" id="ARBA00022833"/>
    </source>
</evidence>
<evidence type="ECO:0000313" key="11">
    <source>
        <dbReference type="EMBL" id="OCM71292.1"/>
    </source>
</evidence>
<dbReference type="PRINTS" id="PR00786">
    <property type="entry name" value="NEPRILYSIN"/>
</dbReference>
<name>A0A0E1EGA9_STRAG</name>
<dbReference type="EMBL" id="LR134265">
    <property type="protein sequence ID" value="VED65745.1"/>
    <property type="molecule type" value="Genomic_DNA"/>
</dbReference>
<keyword evidence="5 14" id="KW-0378">Hydrolase</keyword>
<dbReference type="Pfam" id="PF05649">
    <property type="entry name" value="Peptidase_M13_N"/>
    <property type="match status" value="1"/>
</dbReference>
<keyword evidence="6" id="KW-0862">Zinc</keyword>
<evidence type="ECO:0000256" key="7">
    <source>
        <dbReference type="ARBA" id="ARBA00023049"/>
    </source>
</evidence>
<evidence type="ECO:0000259" key="8">
    <source>
        <dbReference type="Pfam" id="PF01431"/>
    </source>
</evidence>
<evidence type="ECO:0000256" key="2">
    <source>
        <dbReference type="ARBA" id="ARBA00007357"/>
    </source>
</evidence>
<dbReference type="Proteomes" id="UP000093122">
    <property type="component" value="Unassembled WGS sequence"/>
</dbReference>
<dbReference type="Pfam" id="PF01431">
    <property type="entry name" value="Peptidase_M13"/>
    <property type="match status" value="1"/>
</dbReference>
<dbReference type="EMBL" id="LCVB01000032">
    <property type="protein sequence ID" value="KLJ28390.1"/>
    <property type="molecule type" value="Genomic_DNA"/>
</dbReference>
<evidence type="ECO:0000313" key="18">
    <source>
        <dbReference type="Proteomes" id="UP000256718"/>
    </source>
</evidence>
<dbReference type="InterPro" id="IPR024079">
    <property type="entry name" value="MetalloPept_cat_dom_sf"/>
</dbReference>
<evidence type="ECO:0000256" key="1">
    <source>
        <dbReference type="ARBA" id="ARBA00001947"/>
    </source>
</evidence>
<dbReference type="EC" id="3.4.24.-" evidence="14"/>
<feature type="domain" description="Peptidase M13 N-terminal" evidence="9">
    <location>
        <begin position="1"/>
        <end position="61"/>
    </location>
</feature>
<reference evidence="14 19" key="5">
    <citation type="submission" date="2018-12" db="EMBL/GenBank/DDBJ databases">
        <authorList>
            <consortium name="Pathogen Informatics"/>
        </authorList>
    </citation>
    <scope>NUCLEOTIDE SEQUENCE [LARGE SCALE GENOMIC DNA]</scope>
    <source>
        <strain evidence="14 19">NCTC8184</strain>
    </source>
</reference>
<dbReference type="Proteomes" id="UP000255140">
    <property type="component" value="Unassembled WGS sequence"/>
</dbReference>
<comment type="similarity">
    <text evidence="2">Belongs to the peptidase M13 family.</text>
</comment>
<dbReference type="SUPFAM" id="SSF55486">
    <property type="entry name" value="Metalloproteases ('zincins'), catalytic domain"/>
    <property type="match status" value="1"/>
</dbReference>
<keyword evidence="3" id="KW-0645">Protease</keyword>